<keyword evidence="1" id="KW-0732">Signal</keyword>
<feature type="signal peptide" evidence="1">
    <location>
        <begin position="1"/>
        <end position="20"/>
    </location>
</feature>
<feature type="chain" id="PRO_5001572639" description="Cellulase-like protein" evidence="1">
    <location>
        <begin position="21"/>
        <end position="160"/>
    </location>
</feature>
<proteinExistence type="predicted"/>
<keyword evidence="3" id="KW-1185">Reference proteome</keyword>
<reference evidence="2 3" key="1">
    <citation type="journal article" date="2014" name="Antonie Van Leeuwenhoek">
        <title>Hyphomonas beringensis sp. nov. and Hyphomonas chukchiensis sp. nov., isolated from surface seawater of the Bering Sea and Chukchi Sea.</title>
        <authorList>
            <person name="Li C."/>
            <person name="Lai Q."/>
            <person name="Li G."/>
            <person name="Dong C."/>
            <person name="Wang J."/>
            <person name="Liao Y."/>
            <person name="Shao Z."/>
        </authorList>
    </citation>
    <scope>NUCLEOTIDE SEQUENCE [LARGE SCALE GENOMIC DNA]</scope>
    <source>
        <strain evidence="2 3">MHS-2</strain>
    </source>
</reference>
<comment type="caution">
    <text evidence="2">The sequence shown here is derived from an EMBL/GenBank/DDBJ whole genome shotgun (WGS) entry which is preliminary data.</text>
</comment>
<evidence type="ECO:0000313" key="2">
    <source>
        <dbReference type="EMBL" id="KCZ94062.1"/>
    </source>
</evidence>
<dbReference type="STRING" id="1280950.HJO_01765"/>
<dbReference type="EMBL" id="ARYK01000001">
    <property type="protein sequence ID" value="KCZ94062.1"/>
    <property type="molecule type" value="Genomic_DNA"/>
</dbReference>
<dbReference type="OrthoDB" id="9810376at2"/>
<dbReference type="RefSeq" id="WP_051617978.1">
    <property type="nucleotide sequence ID" value="NZ_ARYK01000001.1"/>
</dbReference>
<gene>
    <name evidence="2" type="ORF">HJO_01765</name>
</gene>
<accession>A0A059FU04</accession>
<sequence length="160" mass="17187">MIRFLIASTIGLSLLGAAHAATFVQKDRATLRALDKITGRSTDIEVKVGEPVVFGSLKVELKACYQTPPEEAPESAAFLKIDSTQPVAVETMDAAVAAEEVETVNEDNPELFSGWMYASSPGLSALEHPVYDIWVIRCTASAPVKLSDPVVPTDTEPEPE</sequence>
<dbReference type="Pfam" id="PF09923">
    <property type="entry name" value="DUF2155"/>
    <property type="match status" value="1"/>
</dbReference>
<dbReference type="eggNOG" id="COG4765">
    <property type="taxonomic scope" value="Bacteria"/>
</dbReference>
<dbReference type="Proteomes" id="UP000025171">
    <property type="component" value="Unassembled WGS sequence"/>
</dbReference>
<evidence type="ECO:0000313" key="3">
    <source>
        <dbReference type="Proteomes" id="UP000025171"/>
    </source>
</evidence>
<dbReference type="InterPro" id="IPR019225">
    <property type="entry name" value="DUF2155"/>
</dbReference>
<protein>
    <recommendedName>
        <fullName evidence="4">Cellulase-like protein</fullName>
    </recommendedName>
</protein>
<evidence type="ECO:0008006" key="4">
    <source>
        <dbReference type="Google" id="ProtNLM"/>
    </source>
</evidence>
<name>A0A059FU04_9PROT</name>
<evidence type="ECO:0000256" key="1">
    <source>
        <dbReference type="SAM" id="SignalP"/>
    </source>
</evidence>
<dbReference type="AlphaFoldDB" id="A0A059FU04"/>
<organism evidence="2 3">
    <name type="scientific">Hyphomonas johnsonii MHS-2</name>
    <dbReference type="NCBI Taxonomy" id="1280950"/>
    <lineage>
        <taxon>Bacteria</taxon>
        <taxon>Pseudomonadati</taxon>
        <taxon>Pseudomonadota</taxon>
        <taxon>Alphaproteobacteria</taxon>
        <taxon>Hyphomonadales</taxon>
        <taxon>Hyphomonadaceae</taxon>
        <taxon>Hyphomonas</taxon>
    </lineage>
</organism>